<protein>
    <submittedName>
        <fullName evidence="2">Uncharacterized protein</fullName>
    </submittedName>
</protein>
<evidence type="ECO:0000313" key="3">
    <source>
        <dbReference type="Proteomes" id="UP000637578"/>
    </source>
</evidence>
<gene>
    <name evidence="2" type="ORF">GCM10012275_55840</name>
</gene>
<name>A0A8J3CDG3_9PSEU</name>
<feature type="compositionally biased region" description="Basic and acidic residues" evidence="1">
    <location>
        <begin position="77"/>
        <end position="87"/>
    </location>
</feature>
<dbReference type="Proteomes" id="UP000637578">
    <property type="component" value="Unassembled WGS sequence"/>
</dbReference>
<reference evidence="2" key="2">
    <citation type="submission" date="2020-09" db="EMBL/GenBank/DDBJ databases">
        <authorList>
            <person name="Sun Q."/>
            <person name="Zhou Y."/>
        </authorList>
    </citation>
    <scope>NUCLEOTIDE SEQUENCE</scope>
    <source>
        <strain evidence="2">CGMCC 4.5737</strain>
    </source>
</reference>
<evidence type="ECO:0000313" key="2">
    <source>
        <dbReference type="EMBL" id="GGM78019.1"/>
    </source>
</evidence>
<evidence type="ECO:0000256" key="1">
    <source>
        <dbReference type="SAM" id="MobiDB-lite"/>
    </source>
</evidence>
<comment type="caution">
    <text evidence="2">The sequence shown here is derived from an EMBL/GenBank/DDBJ whole genome shotgun (WGS) entry which is preliminary data.</text>
</comment>
<proteinExistence type="predicted"/>
<dbReference type="EMBL" id="BMMK01000040">
    <property type="protein sequence ID" value="GGM78019.1"/>
    <property type="molecule type" value="Genomic_DNA"/>
</dbReference>
<organism evidence="2 3">
    <name type="scientific">Longimycelium tulufanense</name>
    <dbReference type="NCBI Taxonomy" id="907463"/>
    <lineage>
        <taxon>Bacteria</taxon>
        <taxon>Bacillati</taxon>
        <taxon>Actinomycetota</taxon>
        <taxon>Actinomycetes</taxon>
        <taxon>Pseudonocardiales</taxon>
        <taxon>Pseudonocardiaceae</taxon>
        <taxon>Longimycelium</taxon>
    </lineage>
</organism>
<dbReference type="AlphaFoldDB" id="A0A8J3CDG3"/>
<reference evidence="2" key="1">
    <citation type="journal article" date="2014" name="Int. J. Syst. Evol. Microbiol.">
        <title>Complete genome sequence of Corynebacterium casei LMG S-19264T (=DSM 44701T), isolated from a smear-ripened cheese.</title>
        <authorList>
            <consortium name="US DOE Joint Genome Institute (JGI-PGF)"/>
            <person name="Walter F."/>
            <person name="Albersmeier A."/>
            <person name="Kalinowski J."/>
            <person name="Ruckert C."/>
        </authorList>
    </citation>
    <scope>NUCLEOTIDE SEQUENCE</scope>
    <source>
        <strain evidence="2">CGMCC 4.5737</strain>
    </source>
</reference>
<feature type="region of interest" description="Disordered" evidence="1">
    <location>
        <begin position="62"/>
        <end position="87"/>
    </location>
</feature>
<sequence length="112" mass="11484">MEAEHRPGPVLDRVDGEACLGGMGEIAVQGFELLETPGGPDSTLGVDGVDGAGVVGGPGNVDQDEAAAGSQETVTLRQERASPPRAEVECRFQTVDAVERTVGEVDAGRPGR</sequence>
<accession>A0A8J3CDG3</accession>
<keyword evidence="3" id="KW-1185">Reference proteome</keyword>